<protein>
    <recommendedName>
        <fullName evidence="5">Putative zinc-finger domain-containing protein</fullName>
    </recommendedName>
</protein>
<accession>A0A1Z1WP50</accession>
<keyword evidence="4" id="KW-1133">Transmembrane helix</keyword>
<keyword evidence="7" id="KW-1185">Reference proteome</keyword>
<dbReference type="KEGG" id="salf:SMD44_07690"/>
<keyword evidence="4" id="KW-0472">Membrane</keyword>
<dbReference type="OrthoDB" id="5185837at2"/>
<evidence type="ECO:0000256" key="4">
    <source>
        <dbReference type="SAM" id="Phobius"/>
    </source>
</evidence>
<dbReference type="InterPro" id="IPR041916">
    <property type="entry name" value="Anti_sigma_zinc_sf"/>
</dbReference>
<dbReference type="EMBL" id="CP021748">
    <property type="protein sequence ID" value="ARX88203.1"/>
    <property type="molecule type" value="Genomic_DNA"/>
</dbReference>
<dbReference type="eggNOG" id="COG5662">
    <property type="taxonomic scope" value="Bacteria"/>
</dbReference>
<evidence type="ECO:0000313" key="7">
    <source>
        <dbReference type="Proteomes" id="UP000195880"/>
    </source>
</evidence>
<dbReference type="AlphaFoldDB" id="A0A1Z1WP50"/>
<keyword evidence="4" id="KW-0812">Transmembrane</keyword>
<keyword evidence="2" id="KW-0804">Transcription</keyword>
<dbReference type="Pfam" id="PF13490">
    <property type="entry name" value="zf-HC2"/>
    <property type="match status" value="1"/>
</dbReference>
<keyword evidence="1" id="KW-0805">Transcription regulation</keyword>
<dbReference type="InterPro" id="IPR027383">
    <property type="entry name" value="Znf_put"/>
</dbReference>
<sequence>MRSLERHRDAGAYALGVLDKADAFRFEDHLTECVRCRERVSELAVPARLLKAHGGSLAHVFDPAAAPGPRLLDRLVDETGRLRRARHRRWLGAVAAGVVLAVVGPAAAVLSAGGDDGTVRVAAHDGRSGMAAVLTARERAWGTEVGIQVRDGGAGRRVCELVAVGDDGSRDVVTTWRAPGPAEPGRTAEREWETRGGTALPRERIDRFEVRDESGERLLTLRPR</sequence>
<dbReference type="Gene3D" id="1.10.10.1320">
    <property type="entry name" value="Anti-sigma factor, zinc-finger domain"/>
    <property type="match status" value="1"/>
</dbReference>
<dbReference type="Proteomes" id="UP000195880">
    <property type="component" value="Chromosome"/>
</dbReference>
<feature type="transmembrane region" description="Helical" evidence="4">
    <location>
        <begin position="90"/>
        <end position="110"/>
    </location>
</feature>
<organism evidence="6 7">
    <name type="scientific">Streptomyces alboflavus</name>
    <dbReference type="NCBI Taxonomy" id="67267"/>
    <lineage>
        <taxon>Bacteria</taxon>
        <taxon>Bacillati</taxon>
        <taxon>Actinomycetota</taxon>
        <taxon>Actinomycetes</taxon>
        <taxon>Kitasatosporales</taxon>
        <taxon>Streptomycetaceae</taxon>
        <taxon>Streptomyces</taxon>
    </lineage>
</organism>
<dbReference type="RefSeq" id="WP_087886775.1">
    <property type="nucleotide sequence ID" value="NZ_CP021748.1"/>
</dbReference>
<feature type="region of interest" description="Disordered" evidence="3">
    <location>
        <begin position="179"/>
        <end position="200"/>
    </location>
</feature>
<reference evidence="6 7" key="1">
    <citation type="submission" date="2017-05" db="EMBL/GenBank/DDBJ databases">
        <title>Streptomyces alboflavus Genome sequencing and assembly.</title>
        <authorList>
            <person name="Wang Y."/>
            <person name="Du B."/>
            <person name="Ding Y."/>
            <person name="Liu H."/>
            <person name="Hou Q."/>
            <person name="Liu K."/>
            <person name="Wang C."/>
            <person name="Yao L."/>
        </authorList>
    </citation>
    <scope>NUCLEOTIDE SEQUENCE [LARGE SCALE GENOMIC DNA]</scope>
    <source>
        <strain evidence="6 7">MDJK44</strain>
    </source>
</reference>
<evidence type="ECO:0000256" key="3">
    <source>
        <dbReference type="SAM" id="MobiDB-lite"/>
    </source>
</evidence>
<feature type="domain" description="Putative zinc-finger" evidence="5">
    <location>
        <begin position="11"/>
        <end position="37"/>
    </location>
</feature>
<evidence type="ECO:0000256" key="1">
    <source>
        <dbReference type="ARBA" id="ARBA00023015"/>
    </source>
</evidence>
<name>A0A1Z1WP50_9ACTN</name>
<evidence type="ECO:0000259" key="5">
    <source>
        <dbReference type="Pfam" id="PF13490"/>
    </source>
</evidence>
<gene>
    <name evidence="6" type="ORF">SMD44_07690</name>
</gene>
<evidence type="ECO:0000313" key="6">
    <source>
        <dbReference type="EMBL" id="ARX88203.1"/>
    </source>
</evidence>
<dbReference type="STRING" id="67267.GCA_000716675_04352"/>
<evidence type="ECO:0000256" key="2">
    <source>
        <dbReference type="ARBA" id="ARBA00023163"/>
    </source>
</evidence>
<proteinExistence type="predicted"/>